<gene>
    <name evidence="1" type="ORF">AOQ71_04475</name>
</gene>
<protein>
    <recommendedName>
        <fullName evidence="3">Integrase</fullName>
    </recommendedName>
</protein>
<evidence type="ECO:0008006" key="3">
    <source>
        <dbReference type="Google" id="ProtNLM"/>
    </source>
</evidence>
<proteinExistence type="predicted"/>
<dbReference type="OrthoDB" id="9784724at2"/>
<sequence length="121" mass="13769">MKILSEGRRLKTADSQREIPLVSDAFAAMQKRPQVVPRYRDKSSNLSAALNKYRLENGLRPTKEHAVYSLRDSFKDRLIADEAPDSLIESLMGEGEPMLDFPARKLERNGGQSCRRRHGAR</sequence>
<comment type="caution">
    <text evidence="1">The sequence shown here is derived from an EMBL/GenBank/DDBJ whole genome shotgun (WGS) entry which is preliminary data.</text>
</comment>
<name>A0A0R3EBT4_9BRAD</name>
<reference evidence="1 2" key="1">
    <citation type="submission" date="2015-09" db="EMBL/GenBank/DDBJ databases">
        <title>Draft Genome Sequence of Bradyrhizobium manausense Strain BR 3351T, a Novel Symbiotic Nitrogen-Fixing Alphaproteobacterium Isolated from Brazilian Amazon Rain Forest.</title>
        <authorList>
            <person name="De Araujo J.L."/>
            <person name="Zilli J.E."/>
        </authorList>
    </citation>
    <scope>NUCLEOTIDE SEQUENCE [LARGE SCALE GENOMIC DNA]</scope>
    <source>
        <strain evidence="1 2">BR3351</strain>
    </source>
</reference>
<dbReference type="Proteomes" id="UP000051936">
    <property type="component" value="Unassembled WGS sequence"/>
</dbReference>
<dbReference type="RefSeq" id="WP_057742435.1">
    <property type="nucleotide sequence ID" value="NZ_LJYG01000022.1"/>
</dbReference>
<dbReference type="AlphaFoldDB" id="A0A0R3EBT4"/>
<evidence type="ECO:0000313" key="1">
    <source>
        <dbReference type="EMBL" id="KRQ16767.1"/>
    </source>
</evidence>
<dbReference type="EMBL" id="LJYG01000022">
    <property type="protein sequence ID" value="KRQ16767.1"/>
    <property type="molecule type" value="Genomic_DNA"/>
</dbReference>
<evidence type="ECO:0000313" key="2">
    <source>
        <dbReference type="Proteomes" id="UP000051936"/>
    </source>
</evidence>
<accession>A0A0R3EBT4</accession>
<dbReference type="STRING" id="989370.AOQ71_04475"/>
<keyword evidence="2" id="KW-1185">Reference proteome</keyword>
<organism evidence="1 2">
    <name type="scientific">Bradyrhizobium manausense</name>
    <dbReference type="NCBI Taxonomy" id="989370"/>
    <lineage>
        <taxon>Bacteria</taxon>
        <taxon>Pseudomonadati</taxon>
        <taxon>Pseudomonadota</taxon>
        <taxon>Alphaproteobacteria</taxon>
        <taxon>Hyphomicrobiales</taxon>
        <taxon>Nitrobacteraceae</taxon>
        <taxon>Bradyrhizobium</taxon>
    </lineage>
</organism>